<feature type="compositionally biased region" description="Low complexity" evidence="1">
    <location>
        <begin position="305"/>
        <end position="318"/>
    </location>
</feature>
<dbReference type="CDD" id="cd00586">
    <property type="entry name" value="4HBT"/>
    <property type="match status" value="1"/>
</dbReference>
<dbReference type="GO" id="GO:0047617">
    <property type="term" value="F:fatty acyl-CoA hydrolase activity"/>
    <property type="evidence" value="ECO:0007669"/>
    <property type="project" value="TreeGrafter"/>
</dbReference>
<dbReference type="InterPro" id="IPR050563">
    <property type="entry name" value="4-hydroxybenzoyl-CoA_TE"/>
</dbReference>
<keyword evidence="3" id="KW-1185">Reference proteome</keyword>
<gene>
    <name evidence="2" type="ORF">BD289DRAFT_370115</name>
</gene>
<accession>A0A2T3A5M6</accession>
<dbReference type="OrthoDB" id="5538558at2759"/>
<feature type="compositionally biased region" description="Polar residues" evidence="1">
    <location>
        <begin position="28"/>
        <end position="42"/>
    </location>
</feature>
<organism evidence="2 3">
    <name type="scientific">Coniella lustricola</name>
    <dbReference type="NCBI Taxonomy" id="2025994"/>
    <lineage>
        <taxon>Eukaryota</taxon>
        <taxon>Fungi</taxon>
        <taxon>Dikarya</taxon>
        <taxon>Ascomycota</taxon>
        <taxon>Pezizomycotina</taxon>
        <taxon>Sordariomycetes</taxon>
        <taxon>Sordariomycetidae</taxon>
        <taxon>Diaporthales</taxon>
        <taxon>Schizoparmaceae</taxon>
        <taxon>Coniella</taxon>
    </lineage>
</organism>
<dbReference type="InParanoid" id="A0A2T3A5M6"/>
<feature type="region of interest" description="Disordered" evidence="1">
    <location>
        <begin position="287"/>
        <end position="318"/>
    </location>
</feature>
<dbReference type="Gene3D" id="3.10.129.10">
    <property type="entry name" value="Hotdog Thioesterase"/>
    <property type="match status" value="1"/>
</dbReference>
<feature type="region of interest" description="Disordered" evidence="1">
    <location>
        <begin position="14"/>
        <end position="60"/>
    </location>
</feature>
<evidence type="ECO:0000256" key="1">
    <source>
        <dbReference type="SAM" id="MobiDB-lite"/>
    </source>
</evidence>
<evidence type="ECO:0000313" key="2">
    <source>
        <dbReference type="EMBL" id="PSR83345.1"/>
    </source>
</evidence>
<dbReference type="Proteomes" id="UP000241462">
    <property type="component" value="Unassembled WGS sequence"/>
</dbReference>
<dbReference type="Pfam" id="PF13279">
    <property type="entry name" value="4HBT_2"/>
    <property type="match status" value="1"/>
</dbReference>
<reference evidence="2 3" key="1">
    <citation type="journal article" date="2018" name="Mycol. Prog.">
        <title>Coniella lustricola, a new species from submerged detritus.</title>
        <authorList>
            <person name="Raudabaugh D.B."/>
            <person name="Iturriaga T."/>
            <person name="Carver A."/>
            <person name="Mondo S."/>
            <person name="Pangilinan J."/>
            <person name="Lipzen A."/>
            <person name="He G."/>
            <person name="Amirebrahimi M."/>
            <person name="Grigoriev I.V."/>
            <person name="Miller A.N."/>
        </authorList>
    </citation>
    <scope>NUCLEOTIDE SEQUENCE [LARGE SCALE GENOMIC DNA]</scope>
    <source>
        <strain evidence="2 3">B22-T-1</strain>
    </source>
</reference>
<evidence type="ECO:0000313" key="3">
    <source>
        <dbReference type="Proteomes" id="UP000241462"/>
    </source>
</evidence>
<dbReference type="EMBL" id="KZ678461">
    <property type="protein sequence ID" value="PSR83345.1"/>
    <property type="molecule type" value="Genomic_DNA"/>
</dbReference>
<dbReference type="PANTHER" id="PTHR31793">
    <property type="entry name" value="4-HYDROXYBENZOYL-COA THIOESTERASE FAMILY MEMBER"/>
    <property type="match status" value="1"/>
</dbReference>
<dbReference type="AlphaFoldDB" id="A0A2T3A5M6"/>
<protein>
    <submittedName>
        <fullName evidence="2">Thioesterase-like superfamily-domain-containing protein</fullName>
    </submittedName>
</protein>
<proteinExistence type="predicted"/>
<dbReference type="SUPFAM" id="SSF54637">
    <property type="entry name" value="Thioesterase/thiol ester dehydrase-isomerase"/>
    <property type="match status" value="1"/>
</dbReference>
<dbReference type="PANTHER" id="PTHR31793:SF39">
    <property type="entry name" value="THIOESTERASE_THIOL ESTER DEHYDRASE-ISOMERASE"/>
    <property type="match status" value="1"/>
</dbReference>
<name>A0A2T3A5M6_9PEZI</name>
<dbReference type="InterPro" id="IPR029069">
    <property type="entry name" value="HotDog_dom_sf"/>
</dbReference>
<sequence>MPPRLRLASRLLASRDRSLTSTTSTRTIPTNPSPLTRSFSSQPNPPNACTEPITPDLPPPPSPRWLSDLQARIGKCIMFGCSPAQVVEAGQIVRALTTEWRTLIAGSEGFLTGGRRGLEGQQVVWGEMDSFQHVNNVTYIRYAESSRVNWATHFAVNADPAHAREWAELMTPKSTGLIMKSIKADFKFPMTYPDKISVYHKLRYPPSAAPSPSSLILDAVVISHRHRRVSARIEEDVVVYDYRAGKKTALLPFMHTVLDETFATQEREKARARRRIAELSGLVTGLEKNTWDRPDAEEDMGGGSPAPAAPAAPAGSSG</sequence>